<evidence type="ECO:0000256" key="4">
    <source>
        <dbReference type="ARBA" id="ARBA00022837"/>
    </source>
</evidence>
<evidence type="ECO:0000256" key="2">
    <source>
        <dbReference type="ARBA" id="ARBA00022723"/>
    </source>
</evidence>
<dbReference type="GO" id="GO:0016853">
    <property type="term" value="F:isomerase activity"/>
    <property type="evidence" value="ECO:0007669"/>
    <property type="project" value="UniProtKB-KW"/>
</dbReference>
<evidence type="ECO:0000256" key="6">
    <source>
        <dbReference type="ARBA" id="ARBA00023277"/>
    </source>
</evidence>
<evidence type="ECO:0000313" key="9">
    <source>
        <dbReference type="EMBL" id="TWU03505.1"/>
    </source>
</evidence>
<dbReference type="Gene3D" id="3.40.720.10">
    <property type="entry name" value="Alkaline Phosphatase, subunit A"/>
    <property type="match status" value="1"/>
</dbReference>
<comment type="similarity">
    <text evidence="1">Belongs to the sulfatase family.</text>
</comment>
<dbReference type="SUPFAM" id="SSF50443">
    <property type="entry name" value="FucI/AraA C-terminal domain-like"/>
    <property type="match status" value="1"/>
</dbReference>
<comment type="caution">
    <text evidence="9">The sequence shown here is derived from an EMBL/GenBank/DDBJ whole genome shotgun (WGS) entry which is preliminary data.</text>
</comment>
<reference evidence="9 10" key="1">
    <citation type="submission" date="2019-02" db="EMBL/GenBank/DDBJ databases">
        <title>Deep-cultivation of Planctomycetes and their phenomic and genomic characterization uncovers novel biology.</title>
        <authorList>
            <person name="Wiegand S."/>
            <person name="Jogler M."/>
            <person name="Boedeker C."/>
            <person name="Pinto D."/>
            <person name="Vollmers J."/>
            <person name="Rivas-Marin E."/>
            <person name="Kohn T."/>
            <person name="Peeters S.H."/>
            <person name="Heuer A."/>
            <person name="Rast P."/>
            <person name="Oberbeckmann S."/>
            <person name="Bunk B."/>
            <person name="Jeske O."/>
            <person name="Meyerdierks A."/>
            <person name="Storesund J.E."/>
            <person name="Kallscheuer N."/>
            <person name="Luecker S."/>
            <person name="Lage O.M."/>
            <person name="Pohl T."/>
            <person name="Merkel B.J."/>
            <person name="Hornburger P."/>
            <person name="Mueller R.-W."/>
            <person name="Bruemmer F."/>
            <person name="Labrenz M."/>
            <person name="Spormann A.M."/>
            <person name="Op Den Camp H."/>
            <person name="Overmann J."/>
            <person name="Amann R."/>
            <person name="Jetten M.S.M."/>
            <person name="Mascher T."/>
            <person name="Medema M.H."/>
            <person name="Devos D.P."/>
            <person name="Kaster A.-K."/>
            <person name="Ovreas L."/>
            <person name="Rohde M."/>
            <person name="Galperin M.Y."/>
            <person name="Jogler C."/>
        </authorList>
    </citation>
    <scope>NUCLEOTIDE SEQUENCE [LARGE SCALE GENOMIC DNA]</scope>
    <source>
        <strain evidence="9 10">Pla100</strain>
    </source>
</reference>
<gene>
    <name evidence="9" type="primary">atsA_4</name>
    <name evidence="9" type="ORF">Pla100_04320</name>
</gene>
<keyword evidence="10" id="KW-1185">Reference proteome</keyword>
<name>A0A5C6AU38_9BACT</name>
<evidence type="ECO:0000256" key="3">
    <source>
        <dbReference type="ARBA" id="ARBA00022801"/>
    </source>
</evidence>
<dbReference type="EC" id="3.1.6.1" evidence="9"/>
<dbReference type="InterPro" id="IPR004216">
    <property type="entry name" value="Fuc/Ara_isomerase_C"/>
</dbReference>
<dbReference type="InterPro" id="IPR038393">
    <property type="entry name" value="Fuc_iso_dom3_sf"/>
</dbReference>
<keyword evidence="2" id="KW-0479">Metal-binding</keyword>
<dbReference type="InterPro" id="IPR000917">
    <property type="entry name" value="Sulfatase_N"/>
</dbReference>
<keyword evidence="4" id="KW-0106">Calcium</keyword>
<proteinExistence type="inferred from homology"/>
<evidence type="ECO:0000313" key="10">
    <source>
        <dbReference type="Proteomes" id="UP000316213"/>
    </source>
</evidence>
<organism evidence="9 10">
    <name type="scientific">Neorhodopirellula pilleata</name>
    <dbReference type="NCBI Taxonomy" id="2714738"/>
    <lineage>
        <taxon>Bacteria</taxon>
        <taxon>Pseudomonadati</taxon>
        <taxon>Planctomycetota</taxon>
        <taxon>Planctomycetia</taxon>
        <taxon>Pirellulales</taxon>
        <taxon>Pirellulaceae</taxon>
        <taxon>Neorhodopirellula</taxon>
    </lineage>
</organism>
<dbReference type="InterPro" id="IPR017850">
    <property type="entry name" value="Alkaline_phosphatase_core_sf"/>
</dbReference>
<dbReference type="InterPro" id="IPR050738">
    <property type="entry name" value="Sulfatase"/>
</dbReference>
<keyword evidence="6" id="KW-0119">Carbohydrate metabolism</keyword>
<dbReference type="AlphaFoldDB" id="A0A5C6AU38"/>
<dbReference type="EMBL" id="SJPM01000001">
    <property type="protein sequence ID" value="TWU03505.1"/>
    <property type="molecule type" value="Genomic_DNA"/>
</dbReference>
<dbReference type="PANTHER" id="PTHR42693">
    <property type="entry name" value="ARYLSULFATASE FAMILY MEMBER"/>
    <property type="match status" value="1"/>
</dbReference>
<accession>A0A5C6AU38</accession>
<evidence type="ECO:0000256" key="7">
    <source>
        <dbReference type="SAM" id="MobiDB-lite"/>
    </source>
</evidence>
<keyword evidence="3 9" id="KW-0378">Hydrolase</keyword>
<dbReference type="GO" id="GO:0004065">
    <property type="term" value="F:arylsulfatase activity"/>
    <property type="evidence" value="ECO:0007669"/>
    <property type="project" value="UniProtKB-EC"/>
</dbReference>
<evidence type="ECO:0000256" key="1">
    <source>
        <dbReference type="ARBA" id="ARBA00008779"/>
    </source>
</evidence>
<evidence type="ECO:0000256" key="5">
    <source>
        <dbReference type="ARBA" id="ARBA00023235"/>
    </source>
</evidence>
<dbReference type="Proteomes" id="UP000316213">
    <property type="component" value="Unassembled WGS sequence"/>
</dbReference>
<evidence type="ECO:0000259" key="8">
    <source>
        <dbReference type="Pfam" id="PF00884"/>
    </source>
</evidence>
<dbReference type="PANTHER" id="PTHR42693:SF53">
    <property type="entry name" value="ENDO-4-O-SULFATASE"/>
    <property type="match status" value="1"/>
</dbReference>
<dbReference type="Pfam" id="PF00884">
    <property type="entry name" value="Sulfatase"/>
    <property type="match status" value="1"/>
</dbReference>
<keyword evidence="5" id="KW-0413">Isomerase</keyword>
<dbReference type="Gene3D" id="3.20.14.10">
    <property type="entry name" value="L-fucose/L-arabinose isomerase, C-terminal"/>
    <property type="match status" value="1"/>
</dbReference>
<dbReference type="InterPro" id="IPR024607">
    <property type="entry name" value="Sulfatase_CS"/>
</dbReference>
<feature type="domain" description="Sulfatase N-terminal" evidence="8">
    <location>
        <begin position="158"/>
        <end position="473"/>
    </location>
</feature>
<dbReference type="SUPFAM" id="SSF53649">
    <property type="entry name" value="Alkaline phosphatase-like"/>
    <property type="match status" value="1"/>
</dbReference>
<dbReference type="GO" id="GO:0046872">
    <property type="term" value="F:metal ion binding"/>
    <property type="evidence" value="ECO:0007669"/>
    <property type="project" value="UniProtKB-KW"/>
</dbReference>
<dbReference type="PROSITE" id="PS00523">
    <property type="entry name" value="SULFATASE_1"/>
    <property type="match status" value="1"/>
</dbReference>
<dbReference type="Gene3D" id="3.30.1120.10">
    <property type="match status" value="1"/>
</dbReference>
<protein>
    <submittedName>
        <fullName evidence="9">Arylsulfatase</fullName>
        <ecNumber evidence="9">3.1.6.1</ecNumber>
    </submittedName>
</protein>
<sequence>MFADLRTYWSPEAVLSACDGYDLDGMASDGLLHLINSVPAALDGTGEQSAVDGTPTTKPFWEIRDDEVSICLKETTWHCLGKHDPCRGLPRCRTDLQTNIACQRDDDSSHGKCPISFPSQRIPVKTTSLAHVLSVLLLTTFATYAAERAEVSEGADKPNILFIFADDWGWGDLGCHGHPYLKTPNLDRLAKEGTDFHRFTVASGVCSPSRTAVMTGHFPARYNIDGHFAWVPSNAKRGMPDWLNPNTSTLPKMLQSAGYATAHFGKWHLANNMIPDSPLPKDYGYDEYGAFNCAGEQMPVHEDAARAIAFIEKSAAAKKPFFINLWMHEPHTPFHTLPEYRRRFSELDDPDNVYASVLSHADDRIGEVLDALDRFMLSDKTLVIFSSDNGPAGSGRGNKLKTMYDSATGDGFDGGASVGTTGGRNGRKGSILQGGLGVPFIARWPGKIKAGAIDDVSWISAVDLLPTFCEIAGAVLSERYQPDGTSQLATLQGTHAPIRKKPLFWKGTGGNGPLYSILDGKWRLLVNVKFEVLELYDVNDDPLEKNDLKSSHPDIASELLRKLQTWHATLPETPDPECFSKYRDENASPMPPEVKPLFQFDPSR</sequence>
<feature type="region of interest" description="Disordered" evidence="7">
    <location>
        <begin position="573"/>
        <end position="604"/>
    </location>
</feature>